<evidence type="ECO:0000313" key="3">
    <source>
        <dbReference type="Proteomes" id="UP001180453"/>
    </source>
</evidence>
<dbReference type="EMBL" id="JAVDXU010000003">
    <property type="protein sequence ID" value="MDR7271903.1"/>
    <property type="molecule type" value="Genomic_DNA"/>
</dbReference>
<evidence type="ECO:0000256" key="1">
    <source>
        <dbReference type="SAM" id="Phobius"/>
    </source>
</evidence>
<protein>
    <recommendedName>
        <fullName evidence="4">DUF3429 domain-containing protein</fullName>
    </recommendedName>
</protein>
<accession>A0ABU1YT50</accession>
<dbReference type="Pfam" id="PF11911">
    <property type="entry name" value="DUF3429"/>
    <property type="match status" value="1"/>
</dbReference>
<evidence type="ECO:0000313" key="2">
    <source>
        <dbReference type="EMBL" id="MDR7271903.1"/>
    </source>
</evidence>
<sequence length="145" mass="15474">MSADRRELAHRLGYAGLMPFLLGCALIWLIGDRDLDQHTFVSLAMSAYAGLTIAFLGGIHWGLSFAGGLPARQPLVWGVCAMLLGWLGVVMPPYAGLALHGGVLVACYLVDRRVYPQLGAADWLTLRFRLTAVAALSCFLAAAGS</sequence>
<keyword evidence="3" id="KW-1185">Reference proteome</keyword>
<feature type="transmembrane region" description="Helical" evidence="1">
    <location>
        <begin position="12"/>
        <end position="31"/>
    </location>
</feature>
<comment type="caution">
    <text evidence="2">The sequence shown here is derived from an EMBL/GenBank/DDBJ whole genome shotgun (WGS) entry which is preliminary data.</text>
</comment>
<keyword evidence="1" id="KW-1133">Transmembrane helix</keyword>
<gene>
    <name evidence="2" type="ORF">J2X20_004571</name>
</gene>
<dbReference type="RefSeq" id="WP_310269948.1">
    <property type="nucleotide sequence ID" value="NZ_JAVDXU010000003.1"/>
</dbReference>
<dbReference type="Proteomes" id="UP001180453">
    <property type="component" value="Unassembled WGS sequence"/>
</dbReference>
<feature type="transmembrane region" description="Helical" evidence="1">
    <location>
        <begin position="43"/>
        <end position="63"/>
    </location>
</feature>
<reference evidence="2 3" key="1">
    <citation type="submission" date="2023-07" db="EMBL/GenBank/DDBJ databases">
        <title>Sorghum-associated microbial communities from plants grown in Nebraska, USA.</title>
        <authorList>
            <person name="Schachtman D."/>
        </authorList>
    </citation>
    <scope>NUCLEOTIDE SEQUENCE [LARGE SCALE GENOMIC DNA]</scope>
    <source>
        <strain evidence="2 3">BE314</strain>
    </source>
</reference>
<dbReference type="PANTHER" id="PTHR15887">
    <property type="entry name" value="TRANSMEMBRANE PROTEIN 69"/>
    <property type="match status" value="1"/>
</dbReference>
<keyword evidence="1" id="KW-0472">Membrane</keyword>
<proteinExistence type="predicted"/>
<dbReference type="PANTHER" id="PTHR15887:SF1">
    <property type="entry name" value="TRANSMEMBRANE PROTEIN 69"/>
    <property type="match status" value="1"/>
</dbReference>
<organism evidence="2 3">
    <name type="scientific">Roseateles saccharophilus</name>
    <name type="common">Pseudomonas saccharophila</name>
    <dbReference type="NCBI Taxonomy" id="304"/>
    <lineage>
        <taxon>Bacteria</taxon>
        <taxon>Pseudomonadati</taxon>
        <taxon>Pseudomonadota</taxon>
        <taxon>Betaproteobacteria</taxon>
        <taxon>Burkholderiales</taxon>
        <taxon>Sphaerotilaceae</taxon>
        <taxon>Roseateles</taxon>
    </lineage>
</organism>
<feature type="transmembrane region" description="Helical" evidence="1">
    <location>
        <begin position="75"/>
        <end position="95"/>
    </location>
</feature>
<name>A0ABU1YT50_ROSSA</name>
<keyword evidence="1" id="KW-0812">Transmembrane</keyword>
<evidence type="ECO:0008006" key="4">
    <source>
        <dbReference type="Google" id="ProtNLM"/>
    </source>
</evidence>
<dbReference type="PROSITE" id="PS51257">
    <property type="entry name" value="PROKAR_LIPOPROTEIN"/>
    <property type="match status" value="1"/>
</dbReference>
<dbReference type="InterPro" id="IPR021836">
    <property type="entry name" value="DUF3429"/>
</dbReference>